<proteinExistence type="predicted"/>
<dbReference type="STRING" id="1461322.OJ16_19145"/>
<accession>A0A0C2JBU5</accession>
<keyword evidence="1" id="KW-0732">Signal</keyword>
<feature type="chain" id="PRO_5009758595" evidence="1">
    <location>
        <begin position="20"/>
        <end position="160"/>
    </location>
</feature>
<evidence type="ECO:0000313" key="2">
    <source>
        <dbReference type="EMBL" id="KII75399.1"/>
    </source>
</evidence>
<keyword evidence="3" id="KW-1185">Reference proteome</keyword>
<name>A0A0C2JBU5_9VIBR</name>
<evidence type="ECO:0000256" key="1">
    <source>
        <dbReference type="SAM" id="SignalP"/>
    </source>
</evidence>
<protein>
    <submittedName>
        <fullName evidence="2">Uncharacterized protein</fullName>
    </submittedName>
</protein>
<dbReference type="RefSeq" id="WP_040993047.1">
    <property type="nucleotide sequence ID" value="NZ_JTKH01000025.1"/>
</dbReference>
<dbReference type="EMBL" id="JTKH01000025">
    <property type="protein sequence ID" value="KII75399.1"/>
    <property type="molecule type" value="Genomic_DNA"/>
</dbReference>
<sequence>MKKSFIALSLLAASSSVFAASVTTSASEFKATATVDQTCVISDVPTSATVFFEGETATDSIINITSNSVAVPMISISEVTTQNLVRLDGADSVVSVNSNIADKAILDTTPTAVAGTTSSTGTYAVNLNMTANGAETEFRGGNVQATTMVTIDCGSVPTVN</sequence>
<dbReference type="Proteomes" id="UP000031672">
    <property type="component" value="Unassembled WGS sequence"/>
</dbReference>
<organism evidence="2 3">
    <name type="scientific">Vibrio renipiscarius</name>
    <dbReference type="NCBI Taxonomy" id="1461322"/>
    <lineage>
        <taxon>Bacteria</taxon>
        <taxon>Pseudomonadati</taxon>
        <taxon>Pseudomonadota</taxon>
        <taxon>Gammaproteobacteria</taxon>
        <taxon>Vibrionales</taxon>
        <taxon>Vibrionaceae</taxon>
        <taxon>Vibrio</taxon>
    </lineage>
</organism>
<feature type="signal peptide" evidence="1">
    <location>
        <begin position="1"/>
        <end position="19"/>
    </location>
</feature>
<evidence type="ECO:0000313" key="3">
    <source>
        <dbReference type="Proteomes" id="UP000031672"/>
    </source>
</evidence>
<gene>
    <name evidence="2" type="ORF">OJ16_19145</name>
</gene>
<reference evidence="2 3" key="1">
    <citation type="submission" date="2014-11" db="EMBL/GenBank/DDBJ databases">
        <title>Draft Genome Sequence of Vibrio piscirenalis strains CECT 8603T and CECT 8604, two marine Gammaproteobacterium isolated from cultured gilthead sea bream (Sparus aurata).</title>
        <authorList>
            <person name="Arahal D.R."/>
            <person name="Rodrigo-Torres L."/>
            <person name="Lucena T."/>
            <person name="Pujalte M.J."/>
        </authorList>
    </citation>
    <scope>NUCLEOTIDE SEQUENCE [LARGE SCALE GENOMIC DNA]</scope>
    <source>
        <strain evidence="2 3">DCR 1-4-2</strain>
    </source>
</reference>
<dbReference type="AlphaFoldDB" id="A0A0C2JBU5"/>
<accession>A0A0C2NXB7</accession>
<comment type="caution">
    <text evidence="2">The sequence shown here is derived from an EMBL/GenBank/DDBJ whole genome shotgun (WGS) entry which is preliminary data.</text>
</comment>